<evidence type="ECO:0000256" key="1">
    <source>
        <dbReference type="SAM" id="MobiDB-lite"/>
    </source>
</evidence>
<dbReference type="EMBL" id="JAIQCV010000001">
    <property type="protein sequence ID" value="KAH1130659.1"/>
    <property type="molecule type" value="Genomic_DNA"/>
</dbReference>
<sequence>MKFEEMLDLYCSSGLAILELYAHFVDDDEEGSSSDGEGPENAGGAYSDFTPYAPLPNMHNVDLHAEGGLEFPKLPHRRSGHARFSLNVSDLQVGIEFSLKDAFVCCSEMV</sequence>
<name>A0A9D3WK99_9ROSI</name>
<feature type="region of interest" description="Disordered" evidence="1">
    <location>
        <begin position="28"/>
        <end position="51"/>
    </location>
</feature>
<proteinExistence type="predicted"/>
<accession>A0A9D3WK99</accession>
<comment type="caution">
    <text evidence="2">The sequence shown here is derived from an EMBL/GenBank/DDBJ whole genome shotgun (WGS) entry which is preliminary data.</text>
</comment>
<gene>
    <name evidence="2" type="ORF">J1N35_002037</name>
</gene>
<evidence type="ECO:0000313" key="2">
    <source>
        <dbReference type="EMBL" id="KAH1130659.1"/>
    </source>
</evidence>
<evidence type="ECO:0000313" key="3">
    <source>
        <dbReference type="Proteomes" id="UP000828251"/>
    </source>
</evidence>
<reference evidence="2 3" key="1">
    <citation type="journal article" date="2021" name="Plant Biotechnol. J.">
        <title>Multi-omics assisted identification of the key and species-specific regulatory components of drought-tolerant mechanisms in Gossypium stocksii.</title>
        <authorList>
            <person name="Yu D."/>
            <person name="Ke L."/>
            <person name="Zhang D."/>
            <person name="Wu Y."/>
            <person name="Sun Y."/>
            <person name="Mei J."/>
            <person name="Sun J."/>
            <person name="Sun Y."/>
        </authorList>
    </citation>
    <scope>NUCLEOTIDE SEQUENCE [LARGE SCALE GENOMIC DNA]</scope>
    <source>
        <strain evidence="3">cv. E1</strain>
        <tissue evidence="2">Leaf</tissue>
    </source>
</reference>
<organism evidence="2 3">
    <name type="scientific">Gossypium stocksii</name>
    <dbReference type="NCBI Taxonomy" id="47602"/>
    <lineage>
        <taxon>Eukaryota</taxon>
        <taxon>Viridiplantae</taxon>
        <taxon>Streptophyta</taxon>
        <taxon>Embryophyta</taxon>
        <taxon>Tracheophyta</taxon>
        <taxon>Spermatophyta</taxon>
        <taxon>Magnoliopsida</taxon>
        <taxon>eudicotyledons</taxon>
        <taxon>Gunneridae</taxon>
        <taxon>Pentapetalae</taxon>
        <taxon>rosids</taxon>
        <taxon>malvids</taxon>
        <taxon>Malvales</taxon>
        <taxon>Malvaceae</taxon>
        <taxon>Malvoideae</taxon>
        <taxon>Gossypium</taxon>
    </lineage>
</organism>
<protein>
    <submittedName>
        <fullName evidence="2">Uncharacterized protein</fullName>
    </submittedName>
</protein>
<dbReference type="Proteomes" id="UP000828251">
    <property type="component" value="Unassembled WGS sequence"/>
</dbReference>
<keyword evidence="3" id="KW-1185">Reference proteome</keyword>
<dbReference type="AlphaFoldDB" id="A0A9D3WK99"/>